<dbReference type="Gene3D" id="3.40.1580.10">
    <property type="entry name" value="SMI1/KNR4-like"/>
    <property type="match status" value="1"/>
</dbReference>
<reference evidence="2" key="2">
    <citation type="submission" date="2016-01" db="EMBL/GenBank/DDBJ databases">
        <title>Six Aerococcus type strain genome sequencing and assembly using PacBio and Illumina Hiseq.</title>
        <authorList>
            <person name="Carkaci D."/>
            <person name="Dargis R."/>
            <person name="Nielsen X.C."/>
            <person name="Skovgaard O."/>
            <person name="Fuursted K."/>
            <person name="Christensen J.J."/>
        </authorList>
    </citation>
    <scope>NUCLEOTIDE SEQUENCE [LARGE SCALE GENOMIC DNA]</scope>
    <source>
        <strain evidence="2">CCUG42038B</strain>
    </source>
</reference>
<gene>
    <name evidence="1" type="ORF">AWM75_03920</name>
</gene>
<evidence type="ECO:0000313" key="1">
    <source>
        <dbReference type="EMBL" id="AMB99203.1"/>
    </source>
</evidence>
<dbReference type="SUPFAM" id="SSF160631">
    <property type="entry name" value="SMI1/KNR4-like"/>
    <property type="match status" value="1"/>
</dbReference>
<proteinExistence type="predicted"/>
<dbReference type="KEGG" id="auh:AWM75_03920"/>
<dbReference type="InterPro" id="IPR037883">
    <property type="entry name" value="Knr4/Smi1-like_sf"/>
</dbReference>
<sequence>MHLIALPFQKQSYTYLPASPIYRDLAVDDLPISYHNLVNQQNGGYTSKSYYPTHEPTSDALSAVYIPYIAGLSPQKNRAAYEVPSILYQDQFTHRQHVPDHTLIIYEDGPRVVYLDYDKALTPQEPAVCYIDTETDQWLDLASCFSDFIQNFEHRYFELPAPPMRTFHRANAAFLHAQTSQQLAALWEEFEDSPHKEWYFKWLNYYSQVNDPSLIVTSYRAMQHQEEYFRRYLPDNYPQVKANFESNLSN</sequence>
<organism evidence="1 2">
    <name type="scientific">Aerococcus urinaehominis</name>
    <dbReference type="NCBI Taxonomy" id="128944"/>
    <lineage>
        <taxon>Bacteria</taxon>
        <taxon>Bacillati</taxon>
        <taxon>Bacillota</taxon>
        <taxon>Bacilli</taxon>
        <taxon>Lactobacillales</taxon>
        <taxon>Aerococcaceae</taxon>
        <taxon>Aerococcus</taxon>
    </lineage>
</organism>
<protein>
    <submittedName>
        <fullName evidence="1">Uncharacterized protein</fullName>
    </submittedName>
</protein>
<dbReference type="AlphaFoldDB" id="A0A120IAU9"/>
<dbReference type="OrthoDB" id="2135310at2"/>
<reference evidence="1 2" key="1">
    <citation type="journal article" date="2016" name="Genome Announc.">
        <title>Complete Genome Sequences of Aerococcus christensenii CCUG 28831T, Aerococcus sanguinicola CCUG 43001T, Aerococcus urinae CCUG 36881T, Aerococcus urinaeequi CCUG 28094T, Aerococcus urinaehominis CCUG 42038 BT, and Aerococcus viridans CCUG 4311T.</title>
        <authorList>
            <person name="Carkaci D."/>
            <person name="Dargis R."/>
            <person name="Nielsen X.C."/>
            <person name="Skovgaard O."/>
            <person name="Fuursted K."/>
            <person name="Christensen J.J."/>
        </authorList>
    </citation>
    <scope>NUCLEOTIDE SEQUENCE [LARGE SCALE GENOMIC DNA]</scope>
    <source>
        <strain evidence="1 2">CCUG42038B</strain>
    </source>
</reference>
<keyword evidence="2" id="KW-1185">Reference proteome</keyword>
<dbReference type="EMBL" id="CP014163">
    <property type="protein sequence ID" value="AMB99203.1"/>
    <property type="molecule type" value="Genomic_DNA"/>
</dbReference>
<dbReference type="Proteomes" id="UP000062260">
    <property type="component" value="Chromosome"/>
</dbReference>
<name>A0A120IAU9_9LACT</name>
<evidence type="ECO:0000313" key="2">
    <source>
        <dbReference type="Proteomes" id="UP000062260"/>
    </source>
</evidence>
<dbReference type="RefSeq" id="WP_067978481.1">
    <property type="nucleotide sequence ID" value="NZ_CP014163.1"/>
</dbReference>
<dbReference type="STRING" id="128944.AWM75_03920"/>
<accession>A0A120IAU9</accession>
<dbReference type="Pfam" id="PF09346">
    <property type="entry name" value="SMI1_KNR4"/>
    <property type="match status" value="1"/>
</dbReference>
<dbReference type="InterPro" id="IPR018958">
    <property type="entry name" value="Knr4/Smi1-like_dom"/>
</dbReference>